<protein>
    <submittedName>
        <fullName evidence="2">Uncharacterized protein</fullName>
    </submittedName>
</protein>
<name>A0AAV9NE72_9EURO</name>
<comment type="caution">
    <text evidence="2">The sequence shown here is derived from an EMBL/GenBank/DDBJ whole genome shotgun (WGS) entry which is preliminary data.</text>
</comment>
<evidence type="ECO:0000256" key="1">
    <source>
        <dbReference type="SAM" id="MobiDB-lite"/>
    </source>
</evidence>
<dbReference type="EMBL" id="JAVRRD010000012">
    <property type="protein sequence ID" value="KAK5053215.1"/>
    <property type="molecule type" value="Genomic_DNA"/>
</dbReference>
<reference evidence="2 3" key="1">
    <citation type="submission" date="2023-08" db="EMBL/GenBank/DDBJ databases">
        <title>Black Yeasts Isolated from many extreme environments.</title>
        <authorList>
            <person name="Coleine C."/>
            <person name="Stajich J.E."/>
            <person name="Selbmann L."/>
        </authorList>
    </citation>
    <scope>NUCLEOTIDE SEQUENCE [LARGE SCALE GENOMIC DNA]</scope>
    <source>
        <strain evidence="2 3">CCFEE 5792</strain>
    </source>
</reference>
<dbReference type="GeneID" id="89970401"/>
<dbReference type="Proteomes" id="UP001358417">
    <property type="component" value="Unassembled WGS sequence"/>
</dbReference>
<dbReference type="RefSeq" id="XP_064706657.1">
    <property type="nucleotide sequence ID" value="XM_064845803.1"/>
</dbReference>
<evidence type="ECO:0000313" key="3">
    <source>
        <dbReference type="Proteomes" id="UP001358417"/>
    </source>
</evidence>
<feature type="compositionally biased region" description="Polar residues" evidence="1">
    <location>
        <begin position="134"/>
        <end position="146"/>
    </location>
</feature>
<proteinExistence type="predicted"/>
<accession>A0AAV9NE72</accession>
<organism evidence="2 3">
    <name type="scientific">Exophiala bonariae</name>
    <dbReference type="NCBI Taxonomy" id="1690606"/>
    <lineage>
        <taxon>Eukaryota</taxon>
        <taxon>Fungi</taxon>
        <taxon>Dikarya</taxon>
        <taxon>Ascomycota</taxon>
        <taxon>Pezizomycotina</taxon>
        <taxon>Eurotiomycetes</taxon>
        <taxon>Chaetothyriomycetidae</taxon>
        <taxon>Chaetothyriales</taxon>
        <taxon>Herpotrichiellaceae</taxon>
        <taxon>Exophiala</taxon>
    </lineage>
</organism>
<gene>
    <name evidence="2" type="ORF">LTR84_002189</name>
</gene>
<sequence>MAVEPQDAIFSLTPPPSDIDDLDLEKNGLLTCSPTLTGLCYPSPTPSNRGHPSSVSSDSLYLLPELPILDHHTQQLADMAYNTTSSDSSSYYPLPAVSDPSLSHYSTTSGAISNATLRPLKFKPLSGTRPPTGATHSGQHHSANTSGHSTITLRFQFCARHSTIQPPFDRFTIFLSCIASQLPQPQKQYLIVIKVMFT</sequence>
<keyword evidence="3" id="KW-1185">Reference proteome</keyword>
<dbReference type="AlphaFoldDB" id="A0AAV9NE72"/>
<feature type="region of interest" description="Disordered" evidence="1">
    <location>
        <begin position="123"/>
        <end position="146"/>
    </location>
</feature>
<evidence type="ECO:0000313" key="2">
    <source>
        <dbReference type="EMBL" id="KAK5053215.1"/>
    </source>
</evidence>